<protein>
    <recommendedName>
        <fullName evidence="4">Colicin V production protein</fullName>
    </recommendedName>
</protein>
<evidence type="ECO:0008006" key="4">
    <source>
        <dbReference type="Google" id="ProtNLM"/>
    </source>
</evidence>
<dbReference type="RefSeq" id="WP_013556248.1">
    <property type="nucleotide sequence ID" value="NC_014958.1"/>
</dbReference>
<feature type="transmembrane region" description="Helical" evidence="1">
    <location>
        <begin position="77"/>
        <end position="102"/>
    </location>
</feature>
<sequence>MITWFDALLVTVLAGVTALGMRRGLIGGVWGLAGIVSVLVANLLVPNAIVAAVIALVLAFLATIACVRAIPDPVGEVWHLIVGGVGGFALGVVLVGALALGFPIKEAGRRLTYPSSDLPPVLYSGIVNSYIQARLAGVWTGGQAAHTLFIPDYLKR</sequence>
<evidence type="ECO:0000313" key="2">
    <source>
        <dbReference type="EMBL" id="ADV66743.1"/>
    </source>
</evidence>
<accession>E8U6Q4</accession>
<reference evidence="2 3" key="1">
    <citation type="journal article" date="2011" name="Stand. Genomic Sci.">
        <title>Complete genome sequence of Deinococcus maricopensis type strain (LB-34).</title>
        <authorList>
            <person name="Pukall R."/>
            <person name="Zeytun A."/>
            <person name="Lucas S."/>
            <person name="Lapidus A."/>
            <person name="Hammon N."/>
            <person name="Deshpande S."/>
            <person name="Nolan M."/>
            <person name="Cheng J.F."/>
            <person name="Pitluck S."/>
            <person name="Liolios K."/>
            <person name="Pagani I."/>
            <person name="Mikhailova N."/>
            <person name="Ivanova N."/>
            <person name="Mavromatis K."/>
            <person name="Pati A."/>
            <person name="Tapia R."/>
            <person name="Han C."/>
            <person name="Goodwin L."/>
            <person name="Chen A."/>
            <person name="Palaniappan K."/>
            <person name="Land M."/>
            <person name="Hauser L."/>
            <person name="Chang Y.J."/>
            <person name="Jeffries C.D."/>
            <person name="Brambilla E.M."/>
            <person name="Rohde M."/>
            <person name="Goker M."/>
            <person name="Detter J.C."/>
            <person name="Woyke T."/>
            <person name="Bristow J."/>
            <person name="Eisen J.A."/>
            <person name="Markowitz V."/>
            <person name="Hugenholtz P."/>
            <person name="Kyrpides N.C."/>
            <person name="Klenk H.P."/>
        </authorList>
    </citation>
    <scope>NUCLEOTIDE SEQUENCE [LARGE SCALE GENOMIC DNA]</scope>
    <source>
        <strain evidence="3">DSM 21211 / LMG 22137 / NRRL B-23946 / LB-34</strain>
    </source>
</reference>
<dbReference type="EMBL" id="CP002454">
    <property type="protein sequence ID" value="ADV66743.1"/>
    <property type="molecule type" value="Genomic_DNA"/>
</dbReference>
<keyword evidence="1" id="KW-0812">Transmembrane</keyword>
<keyword evidence="1" id="KW-0472">Membrane</keyword>
<dbReference type="AlphaFoldDB" id="E8U6Q4"/>
<evidence type="ECO:0000313" key="3">
    <source>
        <dbReference type="Proteomes" id="UP000008635"/>
    </source>
</evidence>
<evidence type="ECO:0000256" key="1">
    <source>
        <dbReference type="SAM" id="Phobius"/>
    </source>
</evidence>
<dbReference type="HOGENOM" id="CLU_1640978_0_0_0"/>
<dbReference type="Proteomes" id="UP000008635">
    <property type="component" value="Chromosome"/>
</dbReference>
<dbReference type="STRING" id="709986.Deima_1090"/>
<keyword evidence="1" id="KW-1133">Transmembrane helix</keyword>
<keyword evidence="3" id="KW-1185">Reference proteome</keyword>
<dbReference type="KEGG" id="dmr:Deima_1090"/>
<feature type="transmembrane region" description="Helical" evidence="1">
    <location>
        <begin position="28"/>
        <end position="45"/>
    </location>
</feature>
<proteinExistence type="predicted"/>
<gene>
    <name evidence="2" type="ordered locus">Deima_1090</name>
</gene>
<organism evidence="2 3">
    <name type="scientific">Deinococcus maricopensis (strain DSM 21211 / LMG 22137 / NRRL B-23946 / LB-34)</name>
    <dbReference type="NCBI Taxonomy" id="709986"/>
    <lineage>
        <taxon>Bacteria</taxon>
        <taxon>Thermotogati</taxon>
        <taxon>Deinococcota</taxon>
        <taxon>Deinococci</taxon>
        <taxon>Deinococcales</taxon>
        <taxon>Deinococcaceae</taxon>
        <taxon>Deinococcus</taxon>
    </lineage>
</organism>
<reference evidence="3" key="2">
    <citation type="submission" date="2011-01" db="EMBL/GenBank/DDBJ databases">
        <title>The complete genome of Deinococcus maricopensis DSM 21211.</title>
        <authorList>
            <consortium name="US DOE Joint Genome Institute (JGI-PGF)"/>
            <person name="Lucas S."/>
            <person name="Copeland A."/>
            <person name="Lapidus A."/>
            <person name="Goodwin L."/>
            <person name="Pitluck S."/>
            <person name="Kyrpides N."/>
            <person name="Mavromatis K."/>
            <person name="Pagani I."/>
            <person name="Ivanova N."/>
            <person name="Ovchinnikova G."/>
            <person name="Zeytun A."/>
            <person name="Detter J.C."/>
            <person name="Han C."/>
            <person name="Land M."/>
            <person name="Hauser L."/>
            <person name="Markowitz V."/>
            <person name="Cheng J.-F."/>
            <person name="Hugenholtz P."/>
            <person name="Woyke T."/>
            <person name="Wu D."/>
            <person name="Pukall R."/>
            <person name="Gehrich-Schroeter G."/>
            <person name="Brambilla E."/>
            <person name="Klenk H.-P."/>
            <person name="Eisen J.A."/>
        </authorList>
    </citation>
    <scope>NUCLEOTIDE SEQUENCE [LARGE SCALE GENOMIC DNA]</scope>
    <source>
        <strain evidence="3">DSM 21211 / LMG 22137 / NRRL B-23946 / LB-34</strain>
    </source>
</reference>
<dbReference type="eggNOG" id="ENOG5030PU8">
    <property type="taxonomic scope" value="Bacteria"/>
</dbReference>
<feature type="transmembrane region" description="Helical" evidence="1">
    <location>
        <begin position="52"/>
        <end position="71"/>
    </location>
</feature>
<name>E8U6Q4_DEIML</name>